<accession>A0ACA9KYJ1</accession>
<proteinExistence type="predicted"/>
<organism evidence="1 2">
    <name type="scientific">Acaulospora colombiana</name>
    <dbReference type="NCBI Taxonomy" id="27376"/>
    <lineage>
        <taxon>Eukaryota</taxon>
        <taxon>Fungi</taxon>
        <taxon>Fungi incertae sedis</taxon>
        <taxon>Mucoromycota</taxon>
        <taxon>Glomeromycotina</taxon>
        <taxon>Glomeromycetes</taxon>
        <taxon>Diversisporales</taxon>
        <taxon>Acaulosporaceae</taxon>
        <taxon>Acaulospora</taxon>
    </lineage>
</organism>
<protein>
    <submittedName>
        <fullName evidence="1">10666_t:CDS:1</fullName>
    </submittedName>
</protein>
<dbReference type="EMBL" id="CAJVPT010003805">
    <property type="protein sequence ID" value="CAG8500502.1"/>
    <property type="molecule type" value="Genomic_DNA"/>
</dbReference>
<dbReference type="Proteomes" id="UP000789525">
    <property type="component" value="Unassembled WGS sequence"/>
</dbReference>
<evidence type="ECO:0000313" key="1">
    <source>
        <dbReference type="EMBL" id="CAG8500502.1"/>
    </source>
</evidence>
<sequence>MVVILNIKVRLVLFLIIWLLVIIAFVHIFYHKNLAINPDQANLSPNQQQTLEILPSFHEQSQPSTTKTSTAIPVQQFKDVETRIHQEFTVDPDEKFLAYFTHSGFHNQRVALKNALLLAKLLNRTLLMPPVLFGPPLSWSRFDKMYKKLNIFVKTGLKHCMEIPNEIPLPAECLNYFSFTTVSWDFLFNMNPLRKWHKIIYRWESSYEWLRQNLHVNLDEDVHFIKDTTLFDYQIHDSSDNQPLSSVFKRKLDVEELAAVEKRVIHLGSLFGSARMAIEKPDNLRHAEFIKRYLVPHNPIILRTADRIIEQLGGVGNFIGLHIRVSDGFFMKTAHQNIDHMYRLIIESDTTNSTSKELDIIEEDAHDQDTLTDNTVTSKEQHSYDNEAGSEFHQQLTNHIECHGPLHPTNARINTVIFMATDARSPRKNPLLQKFFRTFPCVFLLDDFEKDLAELKAVRNVEDKTPLSRFLVGILDAVISAKGKEFYGTPKSTFSKYIKDTLRPVYFDEELNS</sequence>
<keyword evidence="2" id="KW-1185">Reference proteome</keyword>
<evidence type="ECO:0000313" key="2">
    <source>
        <dbReference type="Proteomes" id="UP000789525"/>
    </source>
</evidence>
<reference evidence="1" key="1">
    <citation type="submission" date="2021-06" db="EMBL/GenBank/DDBJ databases">
        <authorList>
            <person name="Kallberg Y."/>
            <person name="Tangrot J."/>
            <person name="Rosling A."/>
        </authorList>
    </citation>
    <scope>NUCLEOTIDE SEQUENCE</scope>
    <source>
        <strain evidence="1">CL356</strain>
    </source>
</reference>
<comment type="caution">
    <text evidence="1">The sequence shown here is derived from an EMBL/GenBank/DDBJ whole genome shotgun (WGS) entry which is preliminary data.</text>
</comment>
<gene>
    <name evidence="1" type="ORF">ACOLOM_LOCUS2776</name>
</gene>
<name>A0ACA9KYJ1_9GLOM</name>